<proteinExistence type="predicted"/>
<name>A0A9P6G1R7_9FUNG</name>
<accession>A0A9P6G1R7</accession>
<dbReference type="Proteomes" id="UP000780801">
    <property type="component" value="Unassembled WGS sequence"/>
</dbReference>
<keyword evidence="2" id="KW-1185">Reference proteome</keyword>
<evidence type="ECO:0000313" key="2">
    <source>
        <dbReference type="Proteomes" id="UP000780801"/>
    </source>
</evidence>
<reference evidence="1" key="1">
    <citation type="journal article" date="2020" name="Fungal Divers.">
        <title>Resolving the Mortierellaceae phylogeny through synthesis of multi-gene phylogenetics and phylogenomics.</title>
        <authorList>
            <person name="Vandepol N."/>
            <person name="Liber J."/>
            <person name="Desiro A."/>
            <person name="Na H."/>
            <person name="Kennedy M."/>
            <person name="Barry K."/>
            <person name="Grigoriev I.V."/>
            <person name="Miller A.N."/>
            <person name="O'Donnell K."/>
            <person name="Stajich J.E."/>
            <person name="Bonito G."/>
        </authorList>
    </citation>
    <scope>NUCLEOTIDE SEQUENCE</scope>
    <source>
        <strain evidence="1">KOD1015</strain>
    </source>
</reference>
<dbReference type="EMBL" id="JAABOA010000105">
    <property type="protein sequence ID" value="KAF9585892.1"/>
    <property type="molecule type" value="Genomic_DNA"/>
</dbReference>
<gene>
    <name evidence="1" type="ORF">BGW38_000205</name>
</gene>
<sequence>EKKSKPGPTTASLLENVRSWVNGQTSATFIYSDLEQSMLEMAYEIVCQKNPGMHPLHKTSRATNLVTKCIQRLLTEGVVEMVDRDSMLFKRVDGSSSDTLPGGRSAGSDELYLSSGDWIRKVIEIDDDTGDDSDLEMVAS</sequence>
<dbReference type="OrthoDB" id="77828at2759"/>
<feature type="non-terminal residue" evidence="1">
    <location>
        <position position="140"/>
    </location>
</feature>
<protein>
    <submittedName>
        <fullName evidence="1">Uncharacterized protein</fullName>
    </submittedName>
</protein>
<evidence type="ECO:0000313" key="1">
    <source>
        <dbReference type="EMBL" id="KAF9585892.1"/>
    </source>
</evidence>
<comment type="caution">
    <text evidence="1">The sequence shown here is derived from an EMBL/GenBank/DDBJ whole genome shotgun (WGS) entry which is preliminary data.</text>
</comment>
<organism evidence="1 2">
    <name type="scientific">Lunasporangiospora selenospora</name>
    <dbReference type="NCBI Taxonomy" id="979761"/>
    <lineage>
        <taxon>Eukaryota</taxon>
        <taxon>Fungi</taxon>
        <taxon>Fungi incertae sedis</taxon>
        <taxon>Mucoromycota</taxon>
        <taxon>Mortierellomycotina</taxon>
        <taxon>Mortierellomycetes</taxon>
        <taxon>Mortierellales</taxon>
        <taxon>Mortierellaceae</taxon>
        <taxon>Lunasporangiospora</taxon>
    </lineage>
</organism>
<dbReference type="AlphaFoldDB" id="A0A9P6G1R7"/>